<dbReference type="Proteomes" id="UP000467124">
    <property type="component" value="Unassembled WGS sequence"/>
</dbReference>
<gene>
    <name evidence="2" type="ORF">GTW20_14060</name>
</gene>
<accession>A0A7K2ITR3</accession>
<reference evidence="2 3" key="1">
    <citation type="journal article" date="2019" name="Nat. Commun.">
        <title>The antimicrobial potential of Streptomyces from insect microbiomes.</title>
        <authorList>
            <person name="Chevrette M.G."/>
            <person name="Carlson C.M."/>
            <person name="Ortega H.E."/>
            <person name="Thomas C."/>
            <person name="Ananiev G.E."/>
            <person name="Barns K.J."/>
            <person name="Book A.J."/>
            <person name="Cagnazzo J."/>
            <person name="Carlos C."/>
            <person name="Flanigan W."/>
            <person name="Grubbs K.J."/>
            <person name="Horn H.A."/>
            <person name="Hoffmann F.M."/>
            <person name="Klassen J.L."/>
            <person name="Knack J.J."/>
            <person name="Lewin G.R."/>
            <person name="McDonald B.R."/>
            <person name="Muller L."/>
            <person name="Melo W.G.P."/>
            <person name="Pinto-Tomas A.A."/>
            <person name="Schmitz A."/>
            <person name="Wendt-Pienkowski E."/>
            <person name="Wildman S."/>
            <person name="Zhao M."/>
            <person name="Zhang F."/>
            <person name="Bugni T.S."/>
            <person name="Andes D.R."/>
            <person name="Pupo M.T."/>
            <person name="Currie C.R."/>
        </authorList>
    </citation>
    <scope>NUCLEOTIDE SEQUENCE [LARGE SCALE GENOMIC DNA]</scope>
    <source>
        <strain evidence="2 3">SID5840</strain>
    </source>
</reference>
<sequence>MIETKRPPQNVRREIITLSADDGARLALHLWRPRRRPKGAVFYFHGLQSHAGWLWEVGPRFADNDIAFFVLDRRGSGVSDGPRNEIPDVATVISDYTVALTHVRETIGDDVPLSLFGHCLGGSFLAALVHHADFTVRYEAAVYCSTWLGRLHSLLGESERAALAADTGTQLWDAGLRSEDFTAVPRYQRFIDDDDLAIRSITRRSRGTLLELERLYVDPDHPDRSEPPRVPTVFVAGLTDPFLDLDDSRRVFDRMVTERGTIIHFPTDRHYLFYTDVRDDLVDWASTHTLLQGLDRDV</sequence>
<keyword evidence="2" id="KW-0378">Hydrolase</keyword>
<dbReference type="GO" id="GO:0016787">
    <property type="term" value="F:hydrolase activity"/>
    <property type="evidence" value="ECO:0007669"/>
    <property type="project" value="UniProtKB-KW"/>
</dbReference>
<protein>
    <submittedName>
        <fullName evidence="2">Alpha/beta fold hydrolase</fullName>
    </submittedName>
</protein>
<dbReference type="AlphaFoldDB" id="A0A7K2ITR3"/>
<dbReference type="InterPro" id="IPR029058">
    <property type="entry name" value="AB_hydrolase_fold"/>
</dbReference>
<dbReference type="InterPro" id="IPR051044">
    <property type="entry name" value="MAG_DAG_Lipase"/>
</dbReference>
<evidence type="ECO:0000313" key="3">
    <source>
        <dbReference type="Proteomes" id="UP000467124"/>
    </source>
</evidence>
<proteinExistence type="predicted"/>
<comment type="caution">
    <text evidence="2">The sequence shown here is derived from an EMBL/GenBank/DDBJ whole genome shotgun (WGS) entry which is preliminary data.</text>
</comment>
<dbReference type="PANTHER" id="PTHR11614">
    <property type="entry name" value="PHOSPHOLIPASE-RELATED"/>
    <property type="match status" value="1"/>
</dbReference>
<dbReference type="EMBL" id="WWHY01000001">
    <property type="protein sequence ID" value="MYR33358.1"/>
    <property type="molecule type" value="Genomic_DNA"/>
</dbReference>
<dbReference type="RefSeq" id="WP_161111157.1">
    <property type="nucleotide sequence ID" value="NZ_JBHYPC010000001.1"/>
</dbReference>
<evidence type="ECO:0000259" key="1">
    <source>
        <dbReference type="Pfam" id="PF12146"/>
    </source>
</evidence>
<organism evidence="2 3">
    <name type="scientific">Nocardiopsis alba</name>
    <dbReference type="NCBI Taxonomy" id="53437"/>
    <lineage>
        <taxon>Bacteria</taxon>
        <taxon>Bacillati</taxon>
        <taxon>Actinomycetota</taxon>
        <taxon>Actinomycetes</taxon>
        <taxon>Streptosporangiales</taxon>
        <taxon>Nocardiopsidaceae</taxon>
        <taxon>Nocardiopsis</taxon>
    </lineage>
</organism>
<dbReference type="Gene3D" id="3.40.50.1820">
    <property type="entry name" value="alpha/beta hydrolase"/>
    <property type="match status" value="1"/>
</dbReference>
<feature type="domain" description="Serine aminopeptidase S33" evidence="1">
    <location>
        <begin position="36"/>
        <end position="273"/>
    </location>
</feature>
<name>A0A7K2ITR3_9ACTN</name>
<dbReference type="InterPro" id="IPR022742">
    <property type="entry name" value="Hydrolase_4"/>
</dbReference>
<dbReference type="SUPFAM" id="SSF53474">
    <property type="entry name" value="alpha/beta-Hydrolases"/>
    <property type="match status" value="1"/>
</dbReference>
<dbReference type="Pfam" id="PF12146">
    <property type="entry name" value="Hydrolase_4"/>
    <property type="match status" value="1"/>
</dbReference>
<evidence type="ECO:0000313" key="2">
    <source>
        <dbReference type="EMBL" id="MYR33358.1"/>
    </source>
</evidence>